<dbReference type="EMBL" id="NMVO01000004">
    <property type="protein sequence ID" value="OYO16267.1"/>
    <property type="molecule type" value="Genomic_DNA"/>
</dbReference>
<protein>
    <submittedName>
        <fullName evidence="1">Transcription factor WhiB</fullName>
    </submittedName>
</protein>
<sequence>MASNVIEQSTKQRGCLDNADLFQHRLLEEPPTASAPADERRQHLMMTRKAENLCIECPIMTQCLYNAVVRYDVAGFVAGTTVRQRHEIRARLGITVTPEDFDTLAGVTARHRQVDHDEVVRLRNANPHESLETLAHRLGCSLSTVKRHLRRHRHEAASKAPAPKKHTPTMTEVLTAYREVTRGIPARRAA</sequence>
<comment type="caution">
    <text evidence="1">The sequence shown here is derived from an EMBL/GenBank/DDBJ whole genome shotgun (WGS) entry which is preliminary data.</text>
</comment>
<accession>A0A4R6LU47</accession>
<dbReference type="PROSITE" id="PS51674">
    <property type="entry name" value="4FE4S_WBL"/>
    <property type="match status" value="1"/>
</dbReference>
<accession>A0A255GKB4</accession>
<name>A0A255GKB4_9ACTN</name>
<organism evidence="1 2">
    <name type="scientific">Enemella evansiae</name>
    <dbReference type="NCBI Taxonomy" id="2016499"/>
    <lineage>
        <taxon>Bacteria</taxon>
        <taxon>Bacillati</taxon>
        <taxon>Actinomycetota</taxon>
        <taxon>Actinomycetes</taxon>
        <taxon>Propionibacteriales</taxon>
        <taxon>Propionibacteriaceae</taxon>
        <taxon>Enemella</taxon>
    </lineage>
</organism>
<evidence type="ECO:0000313" key="1">
    <source>
        <dbReference type="EMBL" id="OYO16267.1"/>
    </source>
</evidence>
<proteinExistence type="predicted"/>
<evidence type="ECO:0000313" key="2">
    <source>
        <dbReference type="Proteomes" id="UP000215896"/>
    </source>
</evidence>
<dbReference type="InterPro" id="IPR034768">
    <property type="entry name" value="4FE4S_WBL"/>
</dbReference>
<dbReference type="OrthoDB" id="3744914at2"/>
<dbReference type="Proteomes" id="UP000215896">
    <property type="component" value="Unassembled WGS sequence"/>
</dbReference>
<dbReference type="AlphaFoldDB" id="A0A255GKB4"/>
<dbReference type="RefSeq" id="WP_094357715.1">
    <property type="nucleotide sequence ID" value="NZ_NMVK01000013.1"/>
</dbReference>
<gene>
    <name evidence="1" type="ORF">CGZ94_04800</name>
</gene>
<dbReference type="Pfam" id="PF02467">
    <property type="entry name" value="Whib"/>
    <property type="match status" value="1"/>
</dbReference>
<keyword evidence="2" id="KW-1185">Reference proteome</keyword>
<reference evidence="1 2" key="1">
    <citation type="submission" date="2017-07" db="EMBL/GenBank/DDBJ databases">
        <title>Draft whole genome sequences of clinical Proprionibacteriaceae strains.</title>
        <authorList>
            <person name="Bernier A.-M."/>
            <person name="Bernard K."/>
            <person name="Domingo M.-C."/>
        </authorList>
    </citation>
    <scope>NUCLEOTIDE SEQUENCE [LARGE SCALE GENOMIC DNA]</scope>
    <source>
        <strain evidence="1 2">NML 030167</strain>
    </source>
</reference>